<feature type="region of interest" description="Disordered" evidence="5">
    <location>
        <begin position="430"/>
        <end position="459"/>
    </location>
</feature>
<gene>
    <name evidence="8" type="ORF">GN330_22595</name>
</gene>
<dbReference type="InterPro" id="IPR007016">
    <property type="entry name" value="O-antigen_ligase-rel_domated"/>
</dbReference>
<evidence type="ECO:0000256" key="1">
    <source>
        <dbReference type="ARBA" id="ARBA00004141"/>
    </source>
</evidence>
<keyword evidence="2 6" id="KW-0812">Transmembrane</keyword>
<dbReference type="AlphaFoldDB" id="A0A844QQ17"/>
<keyword evidence="3 6" id="KW-1133">Transmembrane helix</keyword>
<feature type="domain" description="O-antigen ligase-related" evidence="7">
    <location>
        <begin position="180"/>
        <end position="368"/>
    </location>
</feature>
<name>A0A844QQ17_9HYPH</name>
<organism evidence="8 9">
    <name type="scientific">Nitratireductor arenosus</name>
    <dbReference type="NCBI Taxonomy" id="2682096"/>
    <lineage>
        <taxon>Bacteria</taxon>
        <taxon>Pseudomonadati</taxon>
        <taxon>Pseudomonadota</taxon>
        <taxon>Alphaproteobacteria</taxon>
        <taxon>Hyphomicrobiales</taxon>
        <taxon>Phyllobacteriaceae</taxon>
        <taxon>Nitratireductor</taxon>
    </lineage>
</organism>
<comment type="subcellular location">
    <subcellularLocation>
        <location evidence="1">Membrane</location>
        <topology evidence="1">Multi-pass membrane protein</topology>
    </subcellularLocation>
</comment>
<comment type="caution">
    <text evidence="8">The sequence shown here is derived from an EMBL/GenBank/DDBJ whole genome shotgun (WGS) entry which is preliminary data.</text>
</comment>
<dbReference type="GO" id="GO:0016020">
    <property type="term" value="C:membrane"/>
    <property type="evidence" value="ECO:0007669"/>
    <property type="project" value="UniProtKB-SubCell"/>
</dbReference>
<evidence type="ECO:0000256" key="4">
    <source>
        <dbReference type="ARBA" id="ARBA00023136"/>
    </source>
</evidence>
<dbReference type="Pfam" id="PF04932">
    <property type="entry name" value="Wzy_C"/>
    <property type="match status" value="1"/>
</dbReference>
<evidence type="ECO:0000313" key="9">
    <source>
        <dbReference type="Proteomes" id="UP000463224"/>
    </source>
</evidence>
<evidence type="ECO:0000259" key="7">
    <source>
        <dbReference type="Pfam" id="PF04932"/>
    </source>
</evidence>
<dbReference type="PANTHER" id="PTHR37422">
    <property type="entry name" value="TEICHURONIC ACID BIOSYNTHESIS PROTEIN TUAE"/>
    <property type="match status" value="1"/>
</dbReference>
<evidence type="ECO:0000256" key="3">
    <source>
        <dbReference type="ARBA" id="ARBA00022989"/>
    </source>
</evidence>
<sequence>MGVGMRYQHMLFAVVLTASALMGDAPQKHLIAVAVAGAALAALAVMWVTRPAIPRNITSYGLMAFLASIAISLPVALSNGTTVFDWAFRAAAPLALMGVFFLAPLETEEDEAAVLKIILAACVAWAALSFWQLSSHVDLLWSYRWTALSNNLIVPFNLVAIAVLLFGRKLVSQRMTWLLLLIFGLLTVGGGYRSHIAIIVGLLAAFAVSLPFVAEYRRRAVPVVLIAGLAIAPFYASGMLDQNMKVGEHEEKIVAKNPPAPKAPPVTKAPPAAIVKVEAGIPWLRKFLGSRDGSRVLEIEYAYRNFMESPLVGKGLAFPIPSEIHFYNDLDYLHRLEAANGKTYPYVYMMHNFPASIAMTMGLLGLASLGVFFIGLLSHALRGGATAAPAFAAIAAICVFSLISAAWTLPQFSLLIGGLAAVVSQRRGRQRNDNKAGIEKTDKQPLGDRHDLFSSGDVR</sequence>
<dbReference type="InterPro" id="IPR051533">
    <property type="entry name" value="WaaL-like"/>
</dbReference>
<feature type="transmembrane region" description="Helical" evidence="6">
    <location>
        <begin position="112"/>
        <end position="133"/>
    </location>
</feature>
<feature type="transmembrane region" description="Helical" evidence="6">
    <location>
        <begin position="60"/>
        <end position="80"/>
    </location>
</feature>
<evidence type="ECO:0000256" key="6">
    <source>
        <dbReference type="SAM" id="Phobius"/>
    </source>
</evidence>
<keyword evidence="9" id="KW-1185">Reference proteome</keyword>
<dbReference type="PANTHER" id="PTHR37422:SF23">
    <property type="entry name" value="TEICHURONIC ACID BIOSYNTHESIS PROTEIN TUAE"/>
    <property type="match status" value="1"/>
</dbReference>
<feature type="transmembrane region" description="Helical" evidence="6">
    <location>
        <begin position="178"/>
        <end position="208"/>
    </location>
</feature>
<feature type="transmembrane region" description="Helical" evidence="6">
    <location>
        <begin position="390"/>
        <end position="423"/>
    </location>
</feature>
<reference evidence="8 9" key="1">
    <citation type="submission" date="2019-12" db="EMBL/GenBank/DDBJ databases">
        <title>Nitratireductor arenosus sp. nov., Isolated from sea sand, Jeju island, South Korea.</title>
        <authorList>
            <person name="Kim W."/>
        </authorList>
    </citation>
    <scope>NUCLEOTIDE SEQUENCE [LARGE SCALE GENOMIC DNA]</scope>
    <source>
        <strain evidence="8 9">CAU 1489</strain>
    </source>
</reference>
<feature type="transmembrane region" description="Helical" evidence="6">
    <location>
        <begin position="145"/>
        <end position="166"/>
    </location>
</feature>
<dbReference type="Proteomes" id="UP000463224">
    <property type="component" value="Unassembled WGS sequence"/>
</dbReference>
<feature type="transmembrane region" description="Helical" evidence="6">
    <location>
        <begin position="30"/>
        <end position="48"/>
    </location>
</feature>
<dbReference type="EMBL" id="WPHG01000010">
    <property type="protein sequence ID" value="MVB00044.1"/>
    <property type="molecule type" value="Genomic_DNA"/>
</dbReference>
<evidence type="ECO:0000256" key="2">
    <source>
        <dbReference type="ARBA" id="ARBA00022692"/>
    </source>
</evidence>
<evidence type="ECO:0000256" key="5">
    <source>
        <dbReference type="SAM" id="MobiDB-lite"/>
    </source>
</evidence>
<feature type="transmembrane region" description="Helical" evidence="6">
    <location>
        <begin position="86"/>
        <end position="105"/>
    </location>
</feature>
<feature type="transmembrane region" description="Helical" evidence="6">
    <location>
        <begin position="357"/>
        <end position="378"/>
    </location>
</feature>
<proteinExistence type="predicted"/>
<accession>A0A844QQ17</accession>
<feature type="transmembrane region" description="Helical" evidence="6">
    <location>
        <begin position="220"/>
        <end position="240"/>
    </location>
</feature>
<keyword evidence="4 6" id="KW-0472">Membrane</keyword>
<protein>
    <recommendedName>
        <fullName evidence="7">O-antigen ligase-related domain-containing protein</fullName>
    </recommendedName>
</protein>
<evidence type="ECO:0000313" key="8">
    <source>
        <dbReference type="EMBL" id="MVB00044.1"/>
    </source>
</evidence>